<evidence type="ECO:0000313" key="2">
    <source>
        <dbReference type="EMBL" id="ACS19083.1"/>
    </source>
</evidence>
<name>C5CJN0_VARPS</name>
<gene>
    <name evidence="2" type="ordered locus">Vapar_2457</name>
</gene>
<protein>
    <recommendedName>
        <fullName evidence="3">DUF1376 domain-containing protein</fullName>
    </recommendedName>
</protein>
<evidence type="ECO:0008006" key="3">
    <source>
        <dbReference type="Google" id="ProtNLM"/>
    </source>
</evidence>
<dbReference type="OrthoDB" id="8904137at2"/>
<reference evidence="2" key="1">
    <citation type="submission" date="2009-06" db="EMBL/GenBank/DDBJ databases">
        <title>Complete sequence of chromosome 1 of Variovorax paradoxus S110.</title>
        <authorList>
            <consortium name="US DOE Joint Genome Institute"/>
            <person name="Lucas S."/>
            <person name="Copeland A."/>
            <person name="Lapidus A."/>
            <person name="Glavina del Rio T."/>
            <person name="Tice H."/>
            <person name="Bruce D."/>
            <person name="Goodwin L."/>
            <person name="Pitluck S."/>
            <person name="Chertkov O."/>
            <person name="Brettin T."/>
            <person name="Detter J.C."/>
            <person name="Han C."/>
            <person name="Larimer F."/>
            <person name="Land M."/>
            <person name="Hauser L."/>
            <person name="Kyrpides N."/>
            <person name="Ovchinnikova G."/>
            <person name="Orwin P."/>
            <person name="Leadbetter J.R."/>
            <person name="Spain J.C."/>
            <person name="Han J.I."/>
        </authorList>
    </citation>
    <scope>NUCLEOTIDE SEQUENCE</scope>
    <source>
        <strain evidence="2">S110</strain>
    </source>
</reference>
<dbReference type="EMBL" id="CP001635">
    <property type="protein sequence ID" value="ACS19083.1"/>
    <property type="molecule type" value="Genomic_DNA"/>
</dbReference>
<dbReference type="AlphaFoldDB" id="C5CJN0"/>
<dbReference type="KEGG" id="vap:Vapar_2457"/>
<proteinExistence type="predicted"/>
<organism evidence="2">
    <name type="scientific">Variovorax paradoxus (strain S110)</name>
    <dbReference type="NCBI Taxonomy" id="543728"/>
    <lineage>
        <taxon>Bacteria</taxon>
        <taxon>Pseudomonadati</taxon>
        <taxon>Pseudomonadota</taxon>
        <taxon>Betaproteobacteria</taxon>
        <taxon>Burkholderiales</taxon>
        <taxon>Comamonadaceae</taxon>
        <taxon>Variovorax</taxon>
    </lineage>
</organism>
<feature type="region of interest" description="Disordered" evidence="1">
    <location>
        <begin position="123"/>
        <end position="167"/>
    </location>
</feature>
<dbReference type="STRING" id="543728.Vapar_2457"/>
<accession>C5CJN0</accession>
<dbReference type="HOGENOM" id="CLU_976429_0_0_4"/>
<sequence length="285" mass="31725">MTLPAPYPSDTRAKGWRFEIDYEKVEQSDTWSLAAEVPMAQHGLLMMWLVSWTQVPCGSFPNDESLIRAKCRIAPKYWAPMREILMRGWWLADDGRLYHDTIVSRVAEMIEYRRKNAKRVADFKAAKREQRGGNALPPSDHDDSNDTGTGTSSSLRSEDISSGSTESKYPAEFDAVWQAYPDRPGRSKADACKAWKARRKEGVTAEALMAGVERYAAYCRACKTEPGFIKQPTTFFGPGEHYLNAWTAPAPATPGTRPAFGSNKFAAAAASIFDTPQNQGEVIDV</sequence>
<dbReference type="eggNOG" id="COG3756">
    <property type="taxonomic scope" value="Bacteria"/>
</dbReference>
<evidence type="ECO:0000256" key="1">
    <source>
        <dbReference type="SAM" id="MobiDB-lite"/>
    </source>
</evidence>